<dbReference type="RefSeq" id="WP_144367922.1">
    <property type="nucleotide sequence ID" value="NZ_CABHNA010000101.1"/>
</dbReference>
<reference evidence="8 9" key="1">
    <citation type="submission" date="2019-07" db="EMBL/GenBank/DDBJ databases">
        <authorList>
            <person name="Hibberd C M."/>
            <person name="Gehrig L. J."/>
            <person name="Chang H.-W."/>
            <person name="Venkatesh S."/>
        </authorList>
    </citation>
    <scope>NUCLEOTIDE SEQUENCE [LARGE SCALE GENOMIC DNA]</scope>
    <source>
        <strain evidence="8">Ruminococcus_torques_SSTS_Bg7063</strain>
    </source>
</reference>
<accession>A0A564UR62</accession>
<dbReference type="Pfam" id="PF07554">
    <property type="entry name" value="FIVAR"/>
    <property type="match status" value="9"/>
</dbReference>
<keyword evidence="8" id="KW-0326">Glycosidase</keyword>
<keyword evidence="5" id="KW-0812">Transmembrane</keyword>
<feature type="coiled-coil region" evidence="3">
    <location>
        <begin position="1559"/>
        <end position="1586"/>
    </location>
</feature>
<dbReference type="Gene3D" id="2.60.40.1850">
    <property type="match status" value="5"/>
</dbReference>
<feature type="coiled-coil region" evidence="3">
    <location>
        <begin position="1181"/>
        <end position="1282"/>
    </location>
</feature>
<feature type="domain" description="NEAT" evidence="7">
    <location>
        <begin position="1804"/>
        <end position="1961"/>
    </location>
</feature>
<dbReference type="GO" id="GO:0030313">
    <property type="term" value="C:cell envelope"/>
    <property type="evidence" value="ECO:0007669"/>
    <property type="project" value="UniProtKB-SubCell"/>
</dbReference>
<keyword evidence="5" id="KW-0472">Membrane</keyword>
<dbReference type="InterPro" id="IPR037250">
    <property type="entry name" value="NEAT_dom_sf"/>
</dbReference>
<evidence type="ECO:0000313" key="9">
    <source>
        <dbReference type="Proteomes" id="UP000363661"/>
    </source>
</evidence>
<dbReference type="EC" id="3.2.1.187" evidence="8"/>
<sequence length="2075" mass="226900">MKKILTFLLAIVMTVSTAVSNVTIAQAATEQAKLEDGTYYVELTELPKKDGGQVYYNSFNVAPRAALTVNNGSYYLQLRIYGYNHWSVVKFLSQEGYSKIDNLKAGTDWTDYKKNEMTGYAEKAAKAGNEETNPYWSTVDQVKKKNTDKKRDMAVVAVQLDNLKDRFALGGYATTTVGETTVNTLAVQGYKLNLSTLKSAKNLQYTAMGMDMGVDFGIDYARTIRITSNNAYDNNDPLGNLFTDNFTSDVSLTTGDGIINAEFTVNANAQEEITAIQLLDSVSLDDALAKGTTEVNFKGYLLGTYGNVWGDNIYDSSTGKFKLTFDNNDNTNSLMTGVDVKITTKEHPDGYRAVMYLSEDGMKLTTLNDESTGTSYTTYAKYVNDATMEVTAGEEANEYAVKDIKNVADGDNWRAYTFHLKNKNGESYVPQRGGMVKVPIPKEWNLDNTYIAFYTQNGKSMTTDTNNWQNYMKIVDNEKERYVEYTTQLKEWVTDGSVVMCQILKESDLNTALSEDGTYNVTAKFVKAGAEGILSMADGCLERDAIVTVKDGKKAIYLNFHPLEMVPGTYSYIGALWNKEASDATYYDYETEEDGTLIDNAGFDAITEFPCVKALKVSLADESITDNSYRMQVVPPAMAAGNSYEKVMNDSIDIDLKLYNVKKVSDNSTVQIPTYQKSVLRKSIDKAGRYTESSYSSESWATLKSALEAGKAYYDTLTGTDAGTDETISKAIKEKSDAIENAIKALEENPELTEARTNLKNAIDEARKVELGNKTVSAFNELTAAINSAQATYEKSNVTVDELNKQVETLNAAVETFNNSADASKLNPVNLEDGDYKVYVDMKKIDKATDSMSNNAIDHWINLNVKDGIYTATLDFKGMTVSGQFGYLQTLKYYDAGYTYDAAGNPQGTLKDTTVLTTQKDAQGNDIIDNFNDKNNLYPDTMSFPLVDKGTQEFVPLQVFVPLMESLTAGTGTQDVLMRIDWTSLKTADDDRQEEINLDDGLYTVSSDIREAGSDEKSSFNDYLDKVRLIAKDGKITAYIDFKTIGEGENEKYIKEISFVDGEGQGTNGKMERAELTLPQNVEFSKIKITDSTGATADARLYLDLRNASSQKADKSTLEKFISKANDIKEDGKTYTEDSLKALNDALKAAEKVDADKVAIDSEINAAGLTLKNAIDTMEEVEKATVDKTALEDMIKKAEKIDNDDKTYTEESYKNLKSAIKNAKAVLENEKAEQSEVDAQVTLLQAAMDALEKEGTLDKKDLKAMIEKAEALNDEKNTYTADSWNALSAAYTAAVKVYQDQNATQNAVDAQVKSLEAAMDALVKVSTGKLADGVYQITGEFQNATNPEKLSMANGALKYTEKTDADGNTVKEKDPLYLVVKDGKASIRMHFVSLTSDLNGTAFTGYLGELKYYPDYDDTTKEPGKDEKLADAKVEASYEGYDEYNDPDFGSDSYMKGKAYPEIVSIPVELEDNEIWVQVYVPVMEGITAGSGTQNARLRLDWGSVKQVRDESVDISNLEKQIGYAKEVKQGKASTETWNALQQAIKSAQAVYDNLSSRQEQVDAQIAFLQKAMAAVQAENDQTADKTELQALIATANEKLAQTDIYTADSLRTLQTILAYAQGVYENKDADQTTVDAAANALSSAINSLKEIETVDTSALKTEIANAEELVKKTDAYTADSLKALQIAINNAKRVLASDTKTQESVDAQVKALKNAEAGLIEKVVVDKTALKAKIEEAQKYAADTSTYTASSIAALKEAISSAQTIYNDENATQATVDAQVKALDKAISNLVKAGDNTQDITKLADGVYSISGTMVKVDKNTYSMSNDAINHTIKLTVKNGKYYITLNFNGLTVGQKLGYLSQLKYFTTGYTVDKYGNPQGTLADVTIESYQKNADGTLVSDSYGTNYPDVVTFELIPEALNDGYVPLQVFVPIMDAISSGTGTQPVFLKLDWRSLKATRSDDPNFDKNDNNNNSNGNNNNGSSIGNGSLGNNTLGKNSLGSSKLGSSSLGSGSSSLKSGTSSLGKGTGSSLKGASSVKTDDVVANNTLWAALLLLGGVALLAGLMEYKRRKVTK</sequence>
<dbReference type="InterPro" id="IPR006635">
    <property type="entry name" value="NEAT_dom"/>
</dbReference>
<dbReference type="Gene3D" id="1.20.1270.90">
    <property type="entry name" value="AF1782-like"/>
    <property type="match status" value="8"/>
</dbReference>
<evidence type="ECO:0000256" key="2">
    <source>
        <dbReference type="ARBA" id="ARBA00022729"/>
    </source>
</evidence>
<feature type="domain" description="NEAT" evidence="7">
    <location>
        <begin position="831"/>
        <end position="990"/>
    </location>
</feature>
<keyword evidence="5" id="KW-1133">Transmembrane helix</keyword>
<evidence type="ECO:0000256" key="6">
    <source>
        <dbReference type="SAM" id="SignalP"/>
    </source>
</evidence>
<evidence type="ECO:0000256" key="4">
    <source>
        <dbReference type="SAM" id="MobiDB-lite"/>
    </source>
</evidence>
<feature type="coiled-coil region" evidence="3">
    <location>
        <begin position="786"/>
        <end position="820"/>
    </location>
</feature>
<organism evidence="8 9">
    <name type="scientific">[Ruminococcus] torques</name>
    <dbReference type="NCBI Taxonomy" id="33039"/>
    <lineage>
        <taxon>Bacteria</taxon>
        <taxon>Bacillati</taxon>
        <taxon>Bacillota</taxon>
        <taxon>Clostridia</taxon>
        <taxon>Lachnospirales</taxon>
        <taxon>Lachnospiraceae</taxon>
        <taxon>Mediterraneibacter</taxon>
    </lineage>
</organism>
<keyword evidence="9" id="KW-1185">Reference proteome</keyword>
<dbReference type="PROSITE" id="PS50978">
    <property type="entry name" value="NEAT"/>
    <property type="match status" value="2"/>
</dbReference>
<dbReference type="EMBL" id="CABHNA010000101">
    <property type="protein sequence ID" value="VUX21781.1"/>
    <property type="molecule type" value="Genomic_DNA"/>
</dbReference>
<keyword evidence="2 6" id="KW-0732">Signal</keyword>
<dbReference type="Proteomes" id="UP000363661">
    <property type="component" value="Unassembled WGS sequence"/>
</dbReference>
<feature type="region of interest" description="Disordered" evidence="4">
    <location>
        <begin position="1960"/>
        <end position="2038"/>
    </location>
</feature>
<evidence type="ECO:0000313" key="8">
    <source>
        <dbReference type="EMBL" id="VUX21781.1"/>
    </source>
</evidence>
<feature type="transmembrane region" description="Helical" evidence="5">
    <location>
        <begin position="2049"/>
        <end position="2068"/>
    </location>
</feature>
<evidence type="ECO:0000256" key="1">
    <source>
        <dbReference type="ARBA" id="ARBA00004196"/>
    </source>
</evidence>
<feature type="compositionally biased region" description="Basic and acidic residues" evidence="4">
    <location>
        <begin position="1960"/>
        <end position="1970"/>
    </location>
</feature>
<dbReference type="CDD" id="cd06920">
    <property type="entry name" value="NEAT"/>
    <property type="match status" value="1"/>
</dbReference>
<feature type="chain" id="PRO_5022098636" evidence="6">
    <location>
        <begin position="28"/>
        <end position="2075"/>
    </location>
</feature>
<feature type="signal peptide" evidence="6">
    <location>
        <begin position="1"/>
        <end position="27"/>
    </location>
</feature>
<feature type="compositionally biased region" description="Low complexity" evidence="4">
    <location>
        <begin position="1971"/>
        <end position="2037"/>
    </location>
</feature>
<name>A0A564UR62_9FIRM</name>
<evidence type="ECO:0000256" key="3">
    <source>
        <dbReference type="SAM" id="Coils"/>
    </source>
</evidence>
<comment type="subcellular location">
    <subcellularLocation>
        <location evidence="1">Cell envelope</location>
    </subcellularLocation>
</comment>
<dbReference type="SUPFAM" id="SSF158911">
    <property type="entry name" value="NEAT domain-like"/>
    <property type="match status" value="3"/>
</dbReference>
<dbReference type="Pfam" id="PF05031">
    <property type="entry name" value="NEAT"/>
    <property type="match status" value="1"/>
</dbReference>
<protein>
    <submittedName>
        <fullName evidence="8">Beta-L-arabinobiosidase</fullName>
        <ecNumber evidence="8">3.2.1.187</ecNumber>
    </submittedName>
</protein>
<dbReference type="SMART" id="SM00725">
    <property type="entry name" value="NEAT"/>
    <property type="match status" value="2"/>
</dbReference>
<keyword evidence="3" id="KW-0175">Coiled coil</keyword>
<proteinExistence type="predicted"/>
<dbReference type="GO" id="GO:0016798">
    <property type="term" value="F:hydrolase activity, acting on glycosyl bonds"/>
    <property type="evidence" value="ECO:0007669"/>
    <property type="project" value="UniProtKB-KW"/>
</dbReference>
<keyword evidence="8" id="KW-0378">Hydrolase</keyword>
<gene>
    <name evidence="8" type="primary">hypBA2_2</name>
    <name evidence="8" type="ORF">RTSSTS7063_02800</name>
</gene>
<evidence type="ECO:0000256" key="5">
    <source>
        <dbReference type="SAM" id="Phobius"/>
    </source>
</evidence>
<evidence type="ECO:0000259" key="7">
    <source>
        <dbReference type="PROSITE" id="PS50978"/>
    </source>
</evidence>